<proteinExistence type="predicted"/>
<evidence type="ECO:0000313" key="1">
    <source>
        <dbReference type="EMBL" id="CAK7932883.1"/>
    </source>
</evidence>
<dbReference type="Proteomes" id="UP001162060">
    <property type="component" value="Unassembled WGS sequence"/>
</dbReference>
<dbReference type="AlphaFoldDB" id="A0AAV1UGT9"/>
<evidence type="ECO:0000313" key="2">
    <source>
        <dbReference type="Proteomes" id="UP001162060"/>
    </source>
</evidence>
<dbReference type="EMBL" id="CAKLBY020000192">
    <property type="protein sequence ID" value="CAK7932883.1"/>
    <property type="molecule type" value="Genomic_DNA"/>
</dbReference>
<sequence>MSKWIGATSALFVVVRTPRRKICTDNHECHVVGEVTSPKELVLALLSILGDKLNSGNKLHVTYSEMQARPKCCRLRVCVNGRSTIISLQRKRDKAAKIELWG</sequence>
<organism evidence="1 2">
    <name type="scientific">Peronospora matthiolae</name>
    <dbReference type="NCBI Taxonomy" id="2874970"/>
    <lineage>
        <taxon>Eukaryota</taxon>
        <taxon>Sar</taxon>
        <taxon>Stramenopiles</taxon>
        <taxon>Oomycota</taxon>
        <taxon>Peronosporomycetes</taxon>
        <taxon>Peronosporales</taxon>
        <taxon>Peronosporaceae</taxon>
        <taxon>Peronospora</taxon>
    </lineage>
</organism>
<reference evidence="1" key="1">
    <citation type="submission" date="2024-01" db="EMBL/GenBank/DDBJ databases">
        <authorList>
            <person name="Webb A."/>
        </authorList>
    </citation>
    <scope>NUCLEOTIDE SEQUENCE</scope>
    <source>
        <strain evidence="1">Pm1</strain>
    </source>
</reference>
<name>A0AAV1UGT9_9STRA</name>
<protein>
    <submittedName>
        <fullName evidence="1">Uncharacterized protein</fullName>
    </submittedName>
</protein>
<accession>A0AAV1UGT9</accession>
<gene>
    <name evidence="1" type="ORF">PM001_LOCUS18033</name>
</gene>
<comment type="caution">
    <text evidence="1">The sequence shown here is derived from an EMBL/GenBank/DDBJ whole genome shotgun (WGS) entry which is preliminary data.</text>
</comment>